<name>A0A9D2S3W3_9FIRM</name>
<evidence type="ECO:0000313" key="1">
    <source>
        <dbReference type="EMBL" id="HJB42336.1"/>
    </source>
</evidence>
<sequence>MIEDYTLHYLSNQLDGVPGSIGRPSPLPPTCFAIKKTDAETRNMIPTDTLSIYAYAPSEYEAAQLNERIKEAMQAMASQDAICNVA</sequence>
<comment type="caution">
    <text evidence="1">The sequence shown here is derived from an EMBL/GenBank/DDBJ whole genome shotgun (WGS) entry which is preliminary data.</text>
</comment>
<gene>
    <name evidence="1" type="ORF">H9945_07545</name>
</gene>
<feature type="non-terminal residue" evidence="1">
    <location>
        <position position="86"/>
    </location>
</feature>
<protein>
    <submittedName>
        <fullName evidence="1">Uncharacterized protein</fullName>
    </submittedName>
</protein>
<proteinExistence type="predicted"/>
<dbReference type="AlphaFoldDB" id="A0A9D2S3W3"/>
<organism evidence="1 2">
    <name type="scientific">Candidatus Gemmiger avicola</name>
    <dbReference type="NCBI Taxonomy" id="2838605"/>
    <lineage>
        <taxon>Bacteria</taxon>
        <taxon>Bacillati</taxon>
        <taxon>Bacillota</taxon>
        <taxon>Clostridia</taxon>
        <taxon>Eubacteriales</taxon>
        <taxon>Gemmiger</taxon>
    </lineage>
</organism>
<evidence type="ECO:0000313" key="2">
    <source>
        <dbReference type="Proteomes" id="UP000886803"/>
    </source>
</evidence>
<reference evidence="1" key="2">
    <citation type="submission" date="2021-04" db="EMBL/GenBank/DDBJ databases">
        <authorList>
            <person name="Gilroy R."/>
        </authorList>
    </citation>
    <scope>NUCLEOTIDE SEQUENCE</scope>
    <source>
        <strain evidence="1">ChiBcec8-13705</strain>
    </source>
</reference>
<dbReference type="Proteomes" id="UP000886803">
    <property type="component" value="Unassembled WGS sequence"/>
</dbReference>
<accession>A0A9D2S3W3</accession>
<dbReference type="EMBL" id="DWYG01000128">
    <property type="protein sequence ID" value="HJB42336.1"/>
    <property type="molecule type" value="Genomic_DNA"/>
</dbReference>
<reference evidence="1" key="1">
    <citation type="journal article" date="2021" name="PeerJ">
        <title>Extensive microbial diversity within the chicken gut microbiome revealed by metagenomics and culture.</title>
        <authorList>
            <person name="Gilroy R."/>
            <person name="Ravi A."/>
            <person name="Getino M."/>
            <person name="Pursley I."/>
            <person name="Horton D.L."/>
            <person name="Alikhan N.F."/>
            <person name="Baker D."/>
            <person name="Gharbi K."/>
            <person name="Hall N."/>
            <person name="Watson M."/>
            <person name="Adriaenssens E.M."/>
            <person name="Foster-Nyarko E."/>
            <person name="Jarju S."/>
            <person name="Secka A."/>
            <person name="Antonio M."/>
            <person name="Oren A."/>
            <person name="Chaudhuri R.R."/>
            <person name="La Ragione R."/>
            <person name="Hildebrand F."/>
            <person name="Pallen M.J."/>
        </authorList>
    </citation>
    <scope>NUCLEOTIDE SEQUENCE</scope>
    <source>
        <strain evidence="1">ChiBcec8-13705</strain>
    </source>
</reference>